<dbReference type="Proteomes" id="UP000617555">
    <property type="component" value="Unassembled WGS sequence"/>
</dbReference>
<dbReference type="EC" id="7.2.1.1" evidence="8"/>
<keyword evidence="6 8" id="KW-0830">Ubiquinone</keyword>
<evidence type="ECO:0000256" key="2">
    <source>
        <dbReference type="ARBA" id="ARBA00022967"/>
    </source>
</evidence>
<keyword evidence="4 8" id="KW-0915">Sodium</keyword>
<organism evidence="12 13">
    <name type="scientific">Shewanella inventionis</name>
    <dbReference type="NCBI Taxonomy" id="1738770"/>
    <lineage>
        <taxon>Bacteria</taxon>
        <taxon>Pseudomonadati</taxon>
        <taxon>Pseudomonadota</taxon>
        <taxon>Gammaproteobacteria</taxon>
        <taxon>Alteromonadales</taxon>
        <taxon>Shewanellaceae</taxon>
        <taxon>Shewanella</taxon>
    </lineage>
</organism>
<evidence type="ECO:0000313" key="13">
    <source>
        <dbReference type="Proteomes" id="UP000617555"/>
    </source>
</evidence>
<dbReference type="InterPro" id="IPR022615">
    <property type="entry name" value="NqrA_C_domain"/>
</dbReference>
<evidence type="ECO:0000259" key="10">
    <source>
        <dbReference type="Pfam" id="PF11973"/>
    </source>
</evidence>
<keyword evidence="7 8" id="KW-0739">Sodium transport</keyword>
<keyword evidence="2 8" id="KW-1278">Translocase</keyword>
<comment type="catalytic activity">
    <reaction evidence="8">
        <text>a ubiquinone + n Na(+)(in) + NADH + H(+) = a ubiquinol + n Na(+)(out) + NAD(+)</text>
        <dbReference type="Rhea" id="RHEA:47748"/>
        <dbReference type="Rhea" id="RHEA-COMP:9565"/>
        <dbReference type="Rhea" id="RHEA-COMP:9566"/>
        <dbReference type="ChEBI" id="CHEBI:15378"/>
        <dbReference type="ChEBI" id="CHEBI:16389"/>
        <dbReference type="ChEBI" id="CHEBI:17976"/>
        <dbReference type="ChEBI" id="CHEBI:29101"/>
        <dbReference type="ChEBI" id="CHEBI:57540"/>
        <dbReference type="ChEBI" id="CHEBI:57945"/>
        <dbReference type="EC" id="7.2.1.1"/>
    </reaction>
</comment>
<feature type="domain" description="Na(+)-translocating NADH-quinone reductase subunit A C-terminal" evidence="10">
    <location>
        <begin position="277"/>
        <end position="326"/>
    </location>
</feature>
<dbReference type="EMBL" id="BMII01000012">
    <property type="protein sequence ID" value="GGB57105.1"/>
    <property type="molecule type" value="Genomic_DNA"/>
</dbReference>
<keyword evidence="5 8" id="KW-0406">Ion transport</keyword>
<dbReference type="PANTHER" id="PTHR37839">
    <property type="entry name" value="NA(+)-TRANSLOCATING NADH-QUINONE REDUCTASE SUBUNIT A"/>
    <property type="match status" value="1"/>
</dbReference>
<keyword evidence="3 8" id="KW-0520">NAD</keyword>
<evidence type="ECO:0000256" key="5">
    <source>
        <dbReference type="ARBA" id="ARBA00023065"/>
    </source>
</evidence>
<dbReference type="HAMAP" id="MF_00425">
    <property type="entry name" value="NqrA"/>
    <property type="match status" value="1"/>
</dbReference>
<accession>A0ABQ1J2H2</accession>
<evidence type="ECO:0000256" key="1">
    <source>
        <dbReference type="ARBA" id="ARBA00022448"/>
    </source>
</evidence>
<dbReference type="Pfam" id="PF24836">
    <property type="entry name" value="NQRA_2nd"/>
    <property type="match status" value="1"/>
</dbReference>
<comment type="subunit">
    <text evidence="8">Composed of six subunits; NqrA, NqrB, NqrC, NqrD, NqrE and NqrF.</text>
</comment>
<evidence type="ECO:0000256" key="7">
    <source>
        <dbReference type="ARBA" id="ARBA00023201"/>
    </source>
</evidence>
<evidence type="ECO:0000259" key="11">
    <source>
        <dbReference type="Pfam" id="PF24836"/>
    </source>
</evidence>
<evidence type="ECO:0000259" key="9">
    <source>
        <dbReference type="Pfam" id="PF05896"/>
    </source>
</evidence>
<dbReference type="InterPro" id="IPR008703">
    <property type="entry name" value="NqrA"/>
</dbReference>
<dbReference type="InterPro" id="IPR056148">
    <property type="entry name" value="NQRA_2nd"/>
</dbReference>
<reference evidence="13" key="1">
    <citation type="journal article" date="2019" name="Int. J. Syst. Evol. Microbiol.">
        <title>The Global Catalogue of Microorganisms (GCM) 10K type strain sequencing project: providing services to taxonomists for standard genome sequencing and annotation.</title>
        <authorList>
            <consortium name="The Broad Institute Genomics Platform"/>
            <consortium name="The Broad Institute Genome Sequencing Center for Infectious Disease"/>
            <person name="Wu L."/>
            <person name="Ma J."/>
        </authorList>
    </citation>
    <scope>NUCLEOTIDE SEQUENCE [LARGE SCALE GENOMIC DNA]</scope>
    <source>
        <strain evidence="13">CGMCC 1.15339</strain>
    </source>
</reference>
<comment type="caution">
    <text evidence="12">The sequence shown here is derived from an EMBL/GenBank/DDBJ whole genome shotgun (WGS) entry which is preliminary data.</text>
</comment>
<comment type="similarity">
    <text evidence="8">Belongs to the NqrA family.</text>
</comment>
<dbReference type="NCBIfam" id="NF003759">
    <property type="entry name" value="PRK05352.1-2"/>
    <property type="match status" value="1"/>
</dbReference>
<dbReference type="Pfam" id="PF05896">
    <property type="entry name" value="NQRA_N"/>
    <property type="match status" value="1"/>
</dbReference>
<dbReference type="PANTHER" id="PTHR37839:SF1">
    <property type="entry name" value="NA(+)-TRANSLOCATING NADH-QUINONE REDUCTASE SUBUNIT A"/>
    <property type="match status" value="1"/>
</dbReference>
<name>A0ABQ1J2H2_9GAMM</name>
<evidence type="ECO:0000313" key="12">
    <source>
        <dbReference type="EMBL" id="GGB57105.1"/>
    </source>
</evidence>
<dbReference type="Pfam" id="PF11973">
    <property type="entry name" value="NQRA_SLBB"/>
    <property type="match status" value="1"/>
</dbReference>
<dbReference type="InterPro" id="IPR056147">
    <property type="entry name" value="NQRA_N"/>
</dbReference>
<keyword evidence="13" id="KW-1185">Reference proteome</keyword>
<keyword evidence="1 8" id="KW-0813">Transport</keyword>
<proteinExistence type="inferred from homology"/>
<evidence type="ECO:0000256" key="8">
    <source>
        <dbReference type="HAMAP-Rule" id="MF_00425"/>
    </source>
</evidence>
<gene>
    <name evidence="8 12" type="primary">nqrA</name>
    <name evidence="12" type="ORF">GCM10011607_17120</name>
</gene>
<sequence>MVNDMAGAANPVITIKRGLDVPVAGEPLQQIDGASIKTSQVALIGEEYVGLKPTMMVEVGDRVSKGQTLFEDKKTPGVRFTAPASGVVSAINRGERRVLQSVVIDCDAEQACASIIQPQALVSLSLESVKQGLVESGLWTAFRTRPFSRVPQLDATPAGLFVTAVDTNPLAADPRVVIATQPQAFHAGLYVLSLLTPGKVYLCQDDGESLVEQSEDYDLTSVSIHRFNGVHPAGLVGTHIHHLLPASIERQVWHLGYQDVIAVGKLFLTGELYTDRIVALGGPNVLKPRLVRTQLGAKLSEWVSDEIDQRHSRIVSGSLLSGHTATGVYDYLGRFHNQVSVLTENDRQEVLPWVRHDSNKFSLTGIMMSGFSRTKKLFDFTTHAGGSPRAMMAFGQLDHVMPLDILPILLVRDLVVRDTDEAQLLGALELDEEDLALCTFVCPGKYDFGKELRACLDIIEREG</sequence>
<feature type="domain" description="NqrA second alpha/beta" evidence="11">
    <location>
        <begin position="126"/>
        <end position="272"/>
    </location>
</feature>
<feature type="domain" description="NqrA N-terminal barrel-sandwich hybrid" evidence="9">
    <location>
        <begin position="13"/>
        <end position="107"/>
    </location>
</feature>
<protein>
    <recommendedName>
        <fullName evidence="8">Na(+)-translocating NADH-quinone reductase subunit A</fullName>
        <shortName evidence="8">Na(+)-NQR subunit A</shortName>
        <shortName evidence="8">Na(+)-translocating NQR subunit A</shortName>
        <ecNumber evidence="8">7.2.1.1</ecNumber>
    </recommendedName>
    <alternativeName>
        <fullName evidence="8">NQR complex subunit A</fullName>
    </alternativeName>
    <alternativeName>
        <fullName evidence="8">NQR-1 subunit A</fullName>
    </alternativeName>
</protein>
<evidence type="ECO:0000256" key="3">
    <source>
        <dbReference type="ARBA" id="ARBA00023027"/>
    </source>
</evidence>
<comment type="function">
    <text evidence="8">NQR complex catalyzes the reduction of ubiquinone-1 to ubiquinol by two successive reactions, coupled with the transport of Na(+) ions from the cytoplasm to the periplasm. NqrA to NqrE are probably involved in the second step, the conversion of ubisemiquinone to ubiquinol.</text>
</comment>
<evidence type="ECO:0000256" key="4">
    <source>
        <dbReference type="ARBA" id="ARBA00023053"/>
    </source>
</evidence>
<evidence type="ECO:0000256" key="6">
    <source>
        <dbReference type="ARBA" id="ARBA00023075"/>
    </source>
</evidence>
<dbReference type="NCBIfam" id="TIGR01936">
    <property type="entry name" value="nqrA"/>
    <property type="match status" value="1"/>
</dbReference>